<dbReference type="GO" id="GO:0003959">
    <property type="term" value="F:NADPH dehydrogenase activity"/>
    <property type="evidence" value="ECO:0007669"/>
    <property type="project" value="InterPro"/>
</dbReference>
<evidence type="ECO:0000256" key="1">
    <source>
        <dbReference type="ARBA" id="ARBA00001917"/>
    </source>
</evidence>
<dbReference type="SUPFAM" id="SSF51395">
    <property type="entry name" value="FMN-linked oxidoreductases"/>
    <property type="match status" value="1"/>
</dbReference>
<comment type="caution">
    <text evidence="8">The sequence shown here is derived from an EMBL/GenBank/DDBJ whole genome shotgun (WGS) entry which is preliminary data.</text>
</comment>
<feature type="region of interest" description="Disordered" evidence="6">
    <location>
        <begin position="100"/>
        <end position="120"/>
    </location>
</feature>
<dbReference type="OrthoDB" id="9804454at2"/>
<accession>A0A545TY20</accession>
<dbReference type="Proteomes" id="UP000315252">
    <property type="component" value="Unassembled WGS sequence"/>
</dbReference>
<evidence type="ECO:0000256" key="5">
    <source>
        <dbReference type="ARBA" id="ARBA00023002"/>
    </source>
</evidence>
<dbReference type="Pfam" id="PF00724">
    <property type="entry name" value="Oxidored_FMN"/>
    <property type="match status" value="1"/>
</dbReference>
<evidence type="ECO:0000256" key="3">
    <source>
        <dbReference type="ARBA" id="ARBA00022643"/>
    </source>
</evidence>
<protein>
    <submittedName>
        <fullName evidence="8">NADH:flavin oxidoreductase/NADH oxidase</fullName>
    </submittedName>
</protein>
<name>A0A545TY20_9PROT</name>
<dbReference type="Gene3D" id="3.20.20.70">
    <property type="entry name" value="Aldolase class I"/>
    <property type="match status" value="1"/>
</dbReference>
<keyword evidence="5" id="KW-0560">Oxidoreductase</keyword>
<keyword evidence="3" id="KW-0288">FMN</keyword>
<evidence type="ECO:0000313" key="8">
    <source>
        <dbReference type="EMBL" id="TQV82110.1"/>
    </source>
</evidence>
<organism evidence="8 9">
    <name type="scientific">Denitrobaculum tricleocarpae</name>
    <dbReference type="NCBI Taxonomy" id="2591009"/>
    <lineage>
        <taxon>Bacteria</taxon>
        <taxon>Pseudomonadati</taxon>
        <taxon>Pseudomonadota</taxon>
        <taxon>Alphaproteobacteria</taxon>
        <taxon>Rhodospirillales</taxon>
        <taxon>Rhodospirillaceae</taxon>
        <taxon>Denitrobaculum</taxon>
    </lineage>
</organism>
<dbReference type="GO" id="GO:0010181">
    <property type="term" value="F:FMN binding"/>
    <property type="evidence" value="ECO:0007669"/>
    <property type="project" value="InterPro"/>
</dbReference>
<comment type="cofactor">
    <cofactor evidence="1">
        <name>FMN</name>
        <dbReference type="ChEBI" id="CHEBI:58210"/>
    </cofactor>
</comment>
<dbReference type="RefSeq" id="WP_142895740.1">
    <property type="nucleotide sequence ID" value="NZ_ML660053.1"/>
</dbReference>
<evidence type="ECO:0000256" key="2">
    <source>
        <dbReference type="ARBA" id="ARBA00022630"/>
    </source>
</evidence>
<reference evidence="8 9" key="1">
    <citation type="submission" date="2019-06" db="EMBL/GenBank/DDBJ databases">
        <title>Whole genome sequence for Rhodospirillaceae sp. R148.</title>
        <authorList>
            <person name="Wang G."/>
        </authorList>
    </citation>
    <scope>NUCLEOTIDE SEQUENCE [LARGE SCALE GENOMIC DNA]</scope>
    <source>
        <strain evidence="8 9">R148</strain>
    </source>
</reference>
<evidence type="ECO:0000313" key="9">
    <source>
        <dbReference type="Proteomes" id="UP000315252"/>
    </source>
</evidence>
<keyword evidence="9" id="KW-1185">Reference proteome</keyword>
<dbReference type="AlphaFoldDB" id="A0A545TY20"/>
<evidence type="ECO:0000256" key="4">
    <source>
        <dbReference type="ARBA" id="ARBA00022857"/>
    </source>
</evidence>
<dbReference type="EMBL" id="VHSH01000002">
    <property type="protein sequence ID" value="TQV82110.1"/>
    <property type="molecule type" value="Genomic_DNA"/>
</dbReference>
<feature type="domain" description="NADH:flavin oxidoreductase/NADH oxidase N-terminal" evidence="7">
    <location>
        <begin position="3"/>
        <end position="350"/>
    </location>
</feature>
<dbReference type="PANTHER" id="PTHR43303:SF4">
    <property type="entry name" value="NADPH DEHYDROGENASE C23G7.10C-RELATED"/>
    <property type="match status" value="1"/>
</dbReference>
<keyword evidence="2" id="KW-0285">Flavoprotein</keyword>
<proteinExistence type="predicted"/>
<sequence length="381" mass="42322">MPLFTPFTLRDVTFPNRIAVSPMSQYLSKDGYANDWHLVHLGRFALGGAGLVFTEATAVEDRGRRTHGDLGLWENGQIEGMARIARFLKEQGAVPGVQLGHAGRKASERRPWHGETPVTEEDVALRGEAPWETIGPSAVPYGENWHTPTEMTQSDIDDVLAAFRDSARRADQAGYEVIEVYAAHGFLGHQFYSPVTNKRTDAYGGERENRMRFALETARAIRETWPEGKVLSFRISTTDWVDGGWEVEDSIALAKGLKENGVDMVDCSTGGIGAGHNDSFKPRRMALAQGFQLPLAAQVKRETGIAAMGVGFLWDPEVAQAAIADGTVDMVALARELLDNPNWTLHAARSLGEDKDYGFWKPQFGWWLNKRQRLLDKLNLR</sequence>
<keyword evidence="4" id="KW-0521">NADP</keyword>
<gene>
    <name evidence="8" type="ORF">FKG95_07755</name>
</gene>
<evidence type="ECO:0000259" key="7">
    <source>
        <dbReference type="Pfam" id="PF00724"/>
    </source>
</evidence>
<evidence type="ECO:0000256" key="6">
    <source>
        <dbReference type="SAM" id="MobiDB-lite"/>
    </source>
</evidence>
<dbReference type="InterPro" id="IPR013785">
    <property type="entry name" value="Aldolase_TIM"/>
</dbReference>
<dbReference type="CDD" id="cd02932">
    <property type="entry name" value="OYE_YqiM_FMN"/>
    <property type="match status" value="1"/>
</dbReference>
<dbReference type="InterPro" id="IPR001155">
    <property type="entry name" value="OxRdtase_FMN_N"/>
</dbReference>
<dbReference type="PANTHER" id="PTHR43303">
    <property type="entry name" value="NADPH DEHYDROGENASE C23G7.10C-RELATED"/>
    <property type="match status" value="1"/>
</dbReference>
<dbReference type="InterPro" id="IPR044152">
    <property type="entry name" value="YqjM-like"/>
</dbReference>
<dbReference type="GO" id="GO:0050661">
    <property type="term" value="F:NADP binding"/>
    <property type="evidence" value="ECO:0007669"/>
    <property type="project" value="InterPro"/>
</dbReference>